<evidence type="ECO:0000256" key="2">
    <source>
        <dbReference type="ARBA" id="ARBA00023002"/>
    </source>
</evidence>
<evidence type="ECO:0000259" key="4">
    <source>
        <dbReference type="Pfam" id="PF00465"/>
    </source>
</evidence>
<accession>A0A6B2JLG7</accession>
<keyword evidence="2" id="KW-0560">Oxidoreductase</keyword>
<dbReference type="GO" id="GO:0046872">
    <property type="term" value="F:metal ion binding"/>
    <property type="evidence" value="ECO:0007669"/>
    <property type="project" value="InterPro"/>
</dbReference>
<dbReference type="PANTHER" id="PTHR11496:SF102">
    <property type="entry name" value="ALCOHOL DEHYDROGENASE 4"/>
    <property type="match status" value="1"/>
</dbReference>
<dbReference type="GO" id="GO:0004022">
    <property type="term" value="F:alcohol dehydrogenase (NAD+) activity"/>
    <property type="evidence" value="ECO:0007669"/>
    <property type="project" value="TreeGrafter"/>
</dbReference>
<dbReference type="Proteomes" id="UP000474757">
    <property type="component" value="Unassembled WGS sequence"/>
</dbReference>
<evidence type="ECO:0000313" key="7">
    <source>
        <dbReference type="Proteomes" id="UP000474757"/>
    </source>
</evidence>
<dbReference type="PANTHER" id="PTHR11496">
    <property type="entry name" value="ALCOHOL DEHYDROGENASE"/>
    <property type="match status" value="1"/>
</dbReference>
<evidence type="ECO:0000256" key="3">
    <source>
        <dbReference type="ARBA" id="ARBA00023027"/>
    </source>
</evidence>
<dbReference type="Pfam" id="PF25137">
    <property type="entry name" value="ADH_Fe_C"/>
    <property type="match status" value="1"/>
</dbReference>
<comment type="similarity">
    <text evidence="1">Belongs to the iron-containing alcohol dehydrogenase family.</text>
</comment>
<organism evidence="6 7">
    <name type="scientific">Pseudoroseicyclus tamaricis</name>
    <dbReference type="NCBI Taxonomy" id="2705421"/>
    <lineage>
        <taxon>Bacteria</taxon>
        <taxon>Pseudomonadati</taxon>
        <taxon>Pseudomonadota</taxon>
        <taxon>Alphaproteobacteria</taxon>
        <taxon>Rhodobacterales</taxon>
        <taxon>Paracoccaceae</taxon>
        <taxon>Pseudoroseicyclus</taxon>
    </lineage>
</organism>
<dbReference type="AlphaFoldDB" id="A0A6B2JLG7"/>
<dbReference type="EMBL" id="JAAGAB010000003">
    <property type="protein sequence ID" value="NDV02401.1"/>
    <property type="molecule type" value="Genomic_DNA"/>
</dbReference>
<dbReference type="InterPro" id="IPR039697">
    <property type="entry name" value="Alcohol_dehydrogenase_Fe"/>
</dbReference>
<comment type="caution">
    <text evidence="6">The sequence shown here is derived from an EMBL/GenBank/DDBJ whole genome shotgun (WGS) entry which is preliminary data.</text>
</comment>
<gene>
    <name evidence="6" type="ORF">GZA08_15630</name>
</gene>
<dbReference type="Gene3D" id="1.20.1090.10">
    <property type="entry name" value="Dehydroquinate synthase-like - alpha domain"/>
    <property type="match status" value="1"/>
</dbReference>
<reference evidence="6 7" key="1">
    <citation type="submission" date="2020-02" db="EMBL/GenBank/DDBJ databases">
        <title>Pseudoroseicyclus tamarix, sp. nov., isolated from offshore sediment of a Tamarix chinensis forest.</title>
        <authorList>
            <person name="Gai Y."/>
        </authorList>
    </citation>
    <scope>NUCLEOTIDE SEQUENCE [LARGE SCALE GENOMIC DNA]</scope>
    <source>
        <strain evidence="6 7">CLL3-39</strain>
    </source>
</reference>
<dbReference type="Pfam" id="PF00465">
    <property type="entry name" value="Fe-ADH"/>
    <property type="match status" value="1"/>
</dbReference>
<evidence type="ECO:0000256" key="1">
    <source>
        <dbReference type="ARBA" id="ARBA00007358"/>
    </source>
</evidence>
<protein>
    <submittedName>
        <fullName evidence="6">Maleylacetate reductase</fullName>
    </submittedName>
</protein>
<evidence type="ECO:0000259" key="5">
    <source>
        <dbReference type="Pfam" id="PF25137"/>
    </source>
</evidence>
<dbReference type="InterPro" id="IPR034786">
    <property type="entry name" value="MAR"/>
</dbReference>
<keyword evidence="7" id="KW-1185">Reference proteome</keyword>
<feature type="domain" description="Alcohol dehydrogenase iron-type/glycerol dehydrogenase GldA" evidence="4">
    <location>
        <begin position="11"/>
        <end position="152"/>
    </location>
</feature>
<sequence>MRGFTFPGIHSRVVFGAGTLDKVGEEVAALGHGRALVLSTANQADQAEDLAKRLGSAAAGTFTEAAMHTPVEVTERAMEAFSAAGADCLVSIGGGSTIGLGKAIATRTGADHVAVPTTYAGSEMTDILGETKDGAKTTRRDVSIRPEVVVYDVDLTLTLPADLTVTSALNAIAHGVEALYAPDANPVLSLMSLEAMRRFKEGLPVVAREPGNREARAKVLEGAWYCSTALGYITMALHHKLAHVLGGSFGTPHAETHAILIPHTAAFNAEGTDALDGVAEIFGSVGGGLWDFARDAGAPMKLADLGMSEADLDKAAGIAVQNSYSNPRPFNEADIRELLQAAWEGRRPA</sequence>
<dbReference type="InterPro" id="IPR001670">
    <property type="entry name" value="ADH_Fe/GldA"/>
</dbReference>
<dbReference type="SUPFAM" id="SSF56796">
    <property type="entry name" value="Dehydroquinate synthase-like"/>
    <property type="match status" value="1"/>
</dbReference>
<dbReference type="RefSeq" id="WP_163895285.1">
    <property type="nucleotide sequence ID" value="NZ_JAAFYS010000003.1"/>
</dbReference>
<keyword evidence="3" id="KW-0520">NAD</keyword>
<name>A0A6B2JLG7_9RHOB</name>
<feature type="domain" description="Fe-containing alcohol dehydrogenase-like C-terminal" evidence="5">
    <location>
        <begin position="164"/>
        <end position="343"/>
    </location>
</feature>
<dbReference type="CDD" id="cd08177">
    <property type="entry name" value="MAR"/>
    <property type="match status" value="1"/>
</dbReference>
<dbReference type="InterPro" id="IPR056798">
    <property type="entry name" value="ADH_Fe_C"/>
</dbReference>
<dbReference type="GO" id="GO:0018506">
    <property type="term" value="F:maleylacetate reductase activity"/>
    <property type="evidence" value="ECO:0007669"/>
    <property type="project" value="InterPro"/>
</dbReference>
<dbReference type="Gene3D" id="3.40.50.1970">
    <property type="match status" value="1"/>
</dbReference>
<proteinExistence type="inferred from homology"/>
<evidence type="ECO:0000313" key="6">
    <source>
        <dbReference type="EMBL" id="NDV02401.1"/>
    </source>
</evidence>